<dbReference type="OrthoDB" id="263008at2"/>
<evidence type="ECO:0000256" key="4">
    <source>
        <dbReference type="ARBA" id="ARBA00022989"/>
    </source>
</evidence>
<sequence length="242" mass="26361">MFLAQIDPAELGPWLKYLSGLTATVIVGAAAFHLFCFFVLSIWYRRDLSVIAGSLDDFTRGLKHRSVLGRSAPLTNQIDAFVEDINDVVNDPSRVKDRTECLRRMHILDERRSYLDSLSFETAGNVARTMIEAYPLAGVLGTILAIGSALQRSDAATNAASTMAAIVARFGDAIWSTFCGLAAAIILMFINSLLETRFERLTQSRSHVRDMVAKAKRELAMTASVGGPADGEDPEALTETAS</sequence>
<dbReference type="KEGG" id="fmr:Fuma_03082"/>
<keyword evidence="6" id="KW-0813">Transport</keyword>
<gene>
    <name evidence="10" type="ORF">Fuma_03082</name>
</gene>
<dbReference type="Pfam" id="PF01618">
    <property type="entry name" value="MotA_ExbB"/>
    <property type="match status" value="1"/>
</dbReference>
<protein>
    <submittedName>
        <fullName evidence="10">MotA/TolQ/ExbB proton channel family protein</fullName>
    </submittedName>
</protein>
<evidence type="ECO:0000256" key="7">
    <source>
        <dbReference type="SAM" id="MobiDB-lite"/>
    </source>
</evidence>
<keyword evidence="4 8" id="KW-1133">Transmembrane helix</keyword>
<feature type="transmembrane region" description="Helical" evidence="8">
    <location>
        <begin position="20"/>
        <end position="44"/>
    </location>
</feature>
<reference evidence="10 11" key="1">
    <citation type="journal article" date="2016" name="Front. Microbiol.">
        <title>Fuerstia marisgermanicae gen. nov., sp. nov., an Unusual Member of the Phylum Planctomycetes from the German Wadden Sea.</title>
        <authorList>
            <person name="Kohn T."/>
            <person name="Heuer A."/>
            <person name="Jogler M."/>
            <person name="Vollmers J."/>
            <person name="Boedeker C."/>
            <person name="Bunk B."/>
            <person name="Rast P."/>
            <person name="Borchert D."/>
            <person name="Glockner I."/>
            <person name="Freese H.M."/>
            <person name="Klenk H.P."/>
            <person name="Overmann J."/>
            <person name="Kaster A.K."/>
            <person name="Rohde M."/>
            <person name="Wiegand S."/>
            <person name="Jogler C."/>
        </authorList>
    </citation>
    <scope>NUCLEOTIDE SEQUENCE [LARGE SCALE GENOMIC DNA]</scope>
    <source>
        <strain evidence="10 11">NH11</strain>
    </source>
</reference>
<dbReference type="Proteomes" id="UP000187735">
    <property type="component" value="Chromosome"/>
</dbReference>
<keyword evidence="6" id="KW-0653">Protein transport</keyword>
<proteinExistence type="inferred from homology"/>
<feature type="domain" description="MotA/TolQ/ExbB proton channel" evidence="9">
    <location>
        <begin position="121"/>
        <end position="205"/>
    </location>
</feature>
<dbReference type="GO" id="GO:0015031">
    <property type="term" value="P:protein transport"/>
    <property type="evidence" value="ECO:0007669"/>
    <property type="project" value="UniProtKB-KW"/>
</dbReference>
<evidence type="ECO:0000256" key="8">
    <source>
        <dbReference type="SAM" id="Phobius"/>
    </source>
</evidence>
<feature type="transmembrane region" description="Helical" evidence="8">
    <location>
        <begin position="173"/>
        <end position="194"/>
    </location>
</feature>
<keyword evidence="3 8" id="KW-0812">Transmembrane</keyword>
<dbReference type="STRING" id="1891926.Fuma_03082"/>
<dbReference type="AlphaFoldDB" id="A0A1P8WHB7"/>
<keyword evidence="2" id="KW-1003">Cell membrane</keyword>
<accession>A0A1P8WHB7</accession>
<dbReference type="GO" id="GO:0005886">
    <property type="term" value="C:plasma membrane"/>
    <property type="evidence" value="ECO:0007669"/>
    <property type="project" value="UniProtKB-SubCell"/>
</dbReference>
<comment type="subcellular location">
    <subcellularLocation>
        <location evidence="1">Cell membrane</location>
        <topology evidence="1">Multi-pass membrane protein</topology>
    </subcellularLocation>
    <subcellularLocation>
        <location evidence="6">Membrane</location>
        <topology evidence="6">Multi-pass membrane protein</topology>
    </subcellularLocation>
</comment>
<evidence type="ECO:0000313" key="11">
    <source>
        <dbReference type="Proteomes" id="UP000187735"/>
    </source>
</evidence>
<dbReference type="EMBL" id="CP017641">
    <property type="protein sequence ID" value="APZ93464.1"/>
    <property type="molecule type" value="Genomic_DNA"/>
</dbReference>
<evidence type="ECO:0000313" key="10">
    <source>
        <dbReference type="EMBL" id="APZ93464.1"/>
    </source>
</evidence>
<keyword evidence="11" id="KW-1185">Reference proteome</keyword>
<feature type="region of interest" description="Disordered" evidence="7">
    <location>
        <begin position="223"/>
        <end position="242"/>
    </location>
</feature>
<comment type="similarity">
    <text evidence="6">Belongs to the exbB/tolQ family.</text>
</comment>
<dbReference type="InterPro" id="IPR002898">
    <property type="entry name" value="MotA_ExbB_proton_chnl"/>
</dbReference>
<feature type="transmembrane region" description="Helical" evidence="8">
    <location>
        <begin position="133"/>
        <end position="153"/>
    </location>
</feature>
<evidence type="ECO:0000256" key="2">
    <source>
        <dbReference type="ARBA" id="ARBA00022475"/>
    </source>
</evidence>
<evidence type="ECO:0000256" key="5">
    <source>
        <dbReference type="ARBA" id="ARBA00023136"/>
    </source>
</evidence>
<evidence type="ECO:0000259" key="9">
    <source>
        <dbReference type="Pfam" id="PF01618"/>
    </source>
</evidence>
<evidence type="ECO:0000256" key="6">
    <source>
        <dbReference type="RuleBase" id="RU004057"/>
    </source>
</evidence>
<evidence type="ECO:0000256" key="1">
    <source>
        <dbReference type="ARBA" id="ARBA00004651"/>
    </source>
</evidence>
<organism evidence="10 11">
    <name type="scientific">Fuerstiella marisgermanici</name>
    <dbReference type="NCBI Taxonomy" id="1891926"/>
    <lineage>
        <taxon>Bacteria</taxon>
        <taxon>Pseudomonadati</taxon>
        <taxon>Planctomycetota</taxon>
        <taxon>Planctomycetia</taxon>
        <taxon>Planctomycetales</taxon>
        <taxon>Planctomycetaceae</taxon>
        <taxon>Fuerstiella</taxon>
    </lineage>
</organism>
<name>A0A1P8WHB7_9PLAN</name>
<keyword evidence="5 8" id="KW-0472">Membrane</keyword>
<evidence type="ECO:0000256" key="3">
    <source>
        <dbReference type="ARBA" id="ARBA00022692"/>
    </source>
</evidence>
<dbReference type="RefSeq" id="WP_077024923.1">
    <property type="nucleotide sequence ID" value="NZ_CP017641.1"/>
</dbReference>